<evidence type="ECO:0000259" key="6">
    <source>
        <dbReference type="PROSITE" id="PS51123"/>
    </source>
</evidence>
<organism evidence="7 8">
    <name type="scientific">Chryseosolibacter indicus</name>
    <dbReference type="NCBI Taxonomy" id="2782351"/>
    <lineage>
        <taxon>Bacteria</taxon>
        <taxon>Pseudomonadati</taxon>
        <taxon>Bacteroidota</taxon>
        <taxon>Cytophagia</taxon>
        <taxon>Cytophagales</taxon>
        <taxon>Chryseotaleaceae</taxon>
        <taxon>Chryseosolibacter</taxon>
    </lineage>
</organism>
<dbReference type="PRINTS" id="PR01021">
    <property type="entry name" value="OMPADOMAIN"/>
</dbReference>
<dbReference type="InterPro" id="IPR011659">
    <property type="entry name" value="WD40"/>
</dbReference>
<feature type="signal peptide" evidence="5">
    <location>
        <begin position="1"/>
        <end position="20"/>
    </location>
</feature>
<keyword evidence="2 4" id="KW-0472">Membrane</keyword>
<accession>A0ABS5VNM7</accession>
<dbReference type="PANTHER" id="PTHR30329">
    <property type="entry name" value="STATOR ELEMENT OF FLAGELLAR MOTOR COMPLEX"/>
    <property type="match status" value="1"/>
</dbReference>
<dbReference type="Pfam" id="PF07676">
    <property type="entry name" value="PD40"/>
    <property type="match status" value="2"/>
</dbReference>
<dbReference type="PROSITE" id="PS51123">
    <property type="entry name" value="OMPA_2"/>
    <property type="match status" value="1"/>
</dbReference>
<evidence type="ECO:0000313" key="8">
    <source>
        <dbReference type="Proteomes" id="UP000772618"/>
    </source>
</evidence>
<evidence type="ECO:0000256" key="4">
    <source>
        <dbReference type="PROSITE-ProRule" id="PRU00473"/>
    </source>
</evidence>
<dbReference type="InterPro" id="IPR058897">
    <property type="entry name" value="PAPPA_SD_C"/>
</dbReference>
<evidence type="ECO:0000256" key="3">
    <source>
        <dbReference type="ARBA" id="ARBA00023237"/>
    </source>
</evidence>
<dbReference type="InterPro" id="IPR006665">
    <property type="entry name" value="OmpA-like"/>
</dbReference>
<dbReference type="RefSeq" id="WP_254153011.1">
    <property type="nucleotide sequence ID" value="NZ_JAHESD010000011.1"/>
</dbReference>
<dbReference type="InterPro" id="IPR006664">
    <property type="entry name" value="OMP_bac"/>
</dbReference>
<dbReference type="SUPFAM" id="SSF103088">
    <property type="entry name" value="OmpA-like"/>
    <property type="match status" value="1"/>
</dbReference>
<dbReference type="CDD" id="cd07185">
    <property type="entry name" value="OmpA_C-like"/>
    <property type="match status" value="1"/>
</dbReference>
<dbReference type="EMBL" id="JAHESD010000011">
    <property type="protein sequence ID" value="MBT1703045.1"/>
    <property type="molecule type" value="Genomic_DNA"/>
</dbReference>
<evidence type="ECO:0000256" key="1">
    <source>
        <dbReference type="ARBA" id="ARBA00004442"/>
    </source>
</evidence>
<protein>
    <submittedName>
        <fullName evidence="7">OmpA family protein</fullName>
    </submittedName>
</protein>
<feature type="chain" id="PRO_5046386294" evidence="5">
    <location>
        <begin position="21"/>
        <end position="677"/>
    </location>
</feature>
<feature type="domain" description="OmpA-like" evidence="6">
    <location>
        <begin position="561"/>
        <end position="677"/>
    </location>
</feature>
<dbReference type="PRINTS" id="PR01023">
    <property type="entry name" value="NAFLGMOTY"/>
</dbReference>
<evidence type="ECO:0000256" key="5">
    <source>
        <dbReference type="SAM" id="SignalP"/>
    </source>
</evidence>
<dbReference type="InterPro" id="IPR050330">
    <property type="entry name" value="Bact_OuterMem_StrucFunc"/>
</dbReference>
<comment type="subcellular location">
    <subcellularLocation>
        <location evidence="1">Cell outer membrane</location>
    </subcellularLocation>
</comment>
<keyword evidence="3" id="KW-0998">Cell outer membrane</keyword>
<keyword evidence="8" id="KW-1185">Reference proteome</keyword>
<comment type="caution">
    <text evidence="7">The sequence shown here is derived from an EMBL/GenBank/DDBJ whole genome shotgun (WGS) entry which is preliminary data.</text>
</comment>
<evidence type="ECO:0000313" key="7">
    <source>
        <dbReference type="EMBL" id="MBT1703045.1"/>
    </source>
</evidence>
<gene>
    <name evidence="7" type="ORF">KK060_07120</name>
</gene>
<evidence type="ECO:0000256" key="2">
    <source>
        <dbReference type="ARBA" id="ARBA00023136"/>
    </source>
</evidence>
<dbReference type="Proteomes" id="UP000772618">
    <property type="component" value="Unassembled WGS sequence"/>
</dbReference>
<dbReference type="InterPro" id="IPR036737">
    <property type="entry name" value="OmpA-like_sf"/>
</dbReference>
<dbReference type="Pfam" id="PF25900">
    <property type="entry name" value="PAPPA"/>
    <property type="match status" value="1"/>
</dbReference>
<reference evidence="7 8" key="1">
    <citation type="submission" date="2021-05" db="EMBL/GenBank/DDBJ databases">
        <title>A Polyphasic approach of four new species of the genus Ohtaekwangia: Ohtaekwangia histidinii sp. nov., Ohtaekwangia cretensis sp. nov., Ohtaekwangia indiensis sp. nov., Ohtaekwangia reichenbachii sp. nov. from diverse environment.</title>
        <authorList>
            <person name="Octaviana S."/>
        </authorList>
    </citation>
    <scope>NUCLEOTIDE SEQUENCE [LARGE SCALE GENOMIC DNA]</scope>
    <source>
        <strain evidence="7 8">PWU20</strain>
    </source>
</reference>
<dbReference type="Gene3D" id="3.30.1330.60">
    <property type="entry name" value="OmpA-like domain"/>
    <property type="match status" value="1"/>
</dbReference>
<dbReference type="Pfam" id="PF00691">
    <property type="entry name" value="OmpA"/>
    <property type="match status" value="1"/>
</dbReference>
<dbReference type="PANTHER" id="PTHR30329:SF21">
    <property type="entry name" value="LIPOPROTEIN YIAD-RELATED"/>
    <property type="match status" value="1"/>
</dbReference>
<name>A0ABS5VNM7_9BACT</name>
<sequence length="677" mass="75091">MKRLLFPLLFSVVISFSSSAQTVQWASEVLDFSSELTSVQYAARQALGKPDVLPAGGQSPNAWTPDKPKRKEFLKLGFANPISIKQIAIAESFNPSALYRVLVYDESGKEHVINTLNPMAIPLKGRMLNIFTDQTPYKVAAVKLEFDGAALPDYFGIDAVAISDSNYPIIADIPKLKLLASGIVIEALDKNVNSEYDELNPLLSPDGKTLYFSRKGHPGNIGGVKDKEDIWFSELDSAGQWQLAKNMGPKFNNEGPNFLNTIQSVTPDGKSAIMVLGNKYIGNGKMVAGVSISSNINGQWSSPVALNIKNDYNFNEKANYFLSNSRKTLIMSVEREDSYGDRDLYVSFMGRDSIWTEPLNIGDIVNSASEESAPFLAGDEKTLYFSSKGFSGYGGNDIYVTRRLDDTWTRWSEPENLGPEINSPLEDLFFNIPASSEYAYYSRGVSEKNTDIFRVKLPIVKNPEPWITVRGKVIDATTGEPVTGKIVYERLPDGKEMGIAQANPQTGEYEIKLPGGHMYAVRAESKDRISGSQNLDLRNITADKVIDQKDFNLDPIKVVAVKEDATIALNNVFFDFNKATLKPESFLELNHIAELLKEKAGMQVEIAGHTDAIGSDAFNLTLSEKRAKSVIQYLVSKGVQKNRLKAQFYGEAKPLDSNDTEEGRQKNRRVEFKILKI</sequence>
<keyword evidence="5" id="KW-0732">Signal</keyword>
<proteinExistence type="predicted"/>